<dbReference type="InterPro" id="IPR004556">
    <property type="entry name" value="HemK-like"/>
</dbReference>
<dbReference type="InterPro" id="IPR007848">
    <property type="entry name" value="Small_mtfrase_dom"/>
</dbReference>
<reference evidence="9" key="1">
    <citation type="journal article" date="2023" name="Int. J. Syst. Evol. Microbiol.">
        <title>Mesoterricola silvestris gen. nov., sp. nov., Mesoterricola sediminis sp. nov., Geothrix oryzae sp. nov., Geothrix edaphica sp. nov., Geothrix rubra sp. nov., and Geothrix limicola sp. nov., six novel members of Acidobacteriota isolated from soils.</title>
        <authorList>
            <person name="Itoh H."/>
            <person name="Sugisawa Y."/>
            <person name="Mise K."/>
            <person name="Xu Z."/>
            <person name="Kuniyasu M."/>
            <person name="Ushijima N."/>
            <person name="Kawano K."/>
            <person name="Kobayashi E."/>
            <person name="Shiratori Y."/>
            <person name="Masuda Y."/>
            <person name="Senoo K."/>
        </authorList>
    </citation>
    <scope>NUCLEOTIDE SEQUENCE [LARGE SCALE GENOMIC DNA]</scope>
    <source>
        <strain evidence="9">W79</strain>
    </source>
</reference>
<dbReference type="Proteomes" id="UP001238179">
    <property type="component" value="Chromosome"/>
</dbReference>
<sequence length="276" mass="29806">MPLTYAQFAGDLASALSGFLDRAEARAESRRWLQEGLDLSPSWLLAHGDDPVPDGDRARVAQWLERRRQGEPWSYILGWCAFRGRRFSVTRDTLIPRPETELVLEAALEVGRRLGVLHACDVGTGSGILAVCMALETDWEIQASDISPGALKAARANAAALGAKVAFRRGHLLAPLKEPLGLVVSNPPYVDPADAPGLQRELAFEPATALFAPDRGLALSAEILREARRRAAPGCVLEIGAGQGEELKARALASGWKRAVVHQDLAGHDRCLMALL</sequence>
<gene>
    <name evidence="8" type="primary">prmC</name>
    <name evidence="8" type="ORF">METEAL_25280</name>
</gene>
<dbReference type="InterPro" id="IPR029063">
    <property type="entry name" value="SAM-dependent_MTases_sf"/>
</dbReference>
<evidence type="ECO:0000256" key="5">
    <source>
        <dbReference type="ARBA" id="ARBA00048391"/>
    </source>
</evidence>
<dbReference type="Gene3D" id="1.10.8.10">
    <property type="entry name" value="DNA helicase RuvA subunit, C-terminal domain"/>
    <property type="match status" value="1"/>
</dbReference>
<proteinExistence type="predicted"/>
<accession>A0AA48K8W1</accession>
<dbReference type="GO" id="GO:0102559">
    <property type="term" value="F:peptide chain release factor N(5)-glutamine methyltransferase activity"/>
    <property type="evidence" value="ECO:0007669"/>
    <property type="project" value="UniProtKB-EC"/>
</dbReference>
<dbReference type="NCBIfam" id="TIGR00536">
    <property type="entry name" value="hemK_fam"/>
    <property type="match status" value="1"/>
</dbReference>
<keyword evidence="3" id="KW-0808">Transferase</keyword>
<dbReference type="RefSeq" id="WP_316412006.1">
    <property type="nucleotide sequence ID" value="NZ_AP027080.1"/>
</dbReference>
<dbReference type="InterPro" id="IPR040758">
    <property type="entry name" value="PrmC_N"/>
</dbReference>
<evidence type="ECO:0000313" key="9">
    <source>
        <dbReference type="Proteomes" id="UP001238179"/>
    </source>
</evidence>
<dbReference type="InterPro" id="IPR050320">
    <property type="entry name" value="N5-glutamine_MTase"/>
</dbReference>
<evidence type="ECO:0000259" key="6">
    <source>
        <dbReference type="Pfam" id="PF05175"/>
    </source>
</evidence>
<comment type="catalytic activity">
    <reaction evidence="5">
        <text>L-glutaminyl-[peptide chain release factor] + S-adenosyl-L-methionine = N(5)-methyl-L-glutaminyl-[peptide chain release factor] + S-adenosyl-L-homocysteine + H(+)</text>
        <dbReference type="Rhea" id="RHEA:42896"/>
        <dbReference type="Rhea" id="RHEA-COMP:10271"/>
        <dbReference type="Rhea" id="RHEA-COMP:10272"/>
        <dbReference type="ChEBI" id="CHEBI:15378"/>
        <dbReference type="ChEBI" id="CHEBI:30011"/>
        <dbReference type="ChEBI" id="CHEBI:57856"/>
        <dbReference type="ChEBI" id="CHEBI:59789"/>
        <dbReference type="ChEBI" id="CHEBI:61891"/>
        <dbReference type="EC" id="2.1.1.297"/>
    </reaction>
</comment>
<dbReference type="GO" id="GO:0032259">
    <property type="term" value="P:methylation"/>
    <property type="evidence" value="ECO:0007669"/>
    <property type="project" value="UniProtKB-KW"/>
</dbReference>
<organism evidence="8 9">
    <name type="scientific">Mesoterricola silvestris</name>
    <dbReference type="NCBI Taxonomy" id="2927979"/>
    <lineage>
        <taxon>Bacteria</taxon>
        <taxon>Pseudomonadati</taxon>
        <taxon>Acidobacteriota</taxon>
        <taxon>Holophagae</taxon>
        <taxon>Holophagales</taxon>
        <taxon>Holophagaceae</taxon>
        <taxon>Mesoterricola</taxon>
    </lineage>
</organism>
<dbReference type="Pfam" id="PF05175">
    <property type="entry name" value="MTS"/>
    <property type="match status" value="1"/>
</dbReference>
<dbReference type="EC" id="2.1.1.297" evidence="1"/>
<evidence type="ECO:0000256" key="3">
    <source>
        <dbReference type="ARBA" id="ARBA00022679"/>
    </source>
</evidence>
<dbReference type="InterPro" id="IPR019874">
    <property type="entry name" value="RF_methyltr_PrmC"/>
</dbReference>
<protein>
    <recommendedName>
        <fullName evidence="1">peptide chain release factor N(5)-glutamine methyltransferase</fullName>
        <ecNumber evidence="1">2.1.1.297</ecNumber>
    </recommendedName>
</protein>
<dbReference type="InterPro" id="IPR002052">
    <property type="entry name" value="DNA_methylase_N6_adenine_CS"/>
</dbReference>
<evidence type="ECO:0000259" key="7">
    <source>
        <dbReference type="Pfam" id="PF17827"/>
    </source>
</evidence>
<dbReference type="GO" id="GO:0003676">
    <property type="term" value="F:nucleic acid binding"/>
    <property type="evidence" value="ECO:0007669"/>
    <property type="project" value="InterPro"/>
</dbReference>
<evidence type="ECO:0000313" key="8">
    <source>
        <dbReference type="EMBL" id="BDU73354.1"/>
    </source>
</evidence>
<evidence type="ECO:0000256" key="1">
    <source>
        <dbReference type="ARBA" id="ARBA00012771"/>
    </source>
</evidence>
<dbReference type="Pfam" id="PF17827">
    <property type="entry name" value="PrmC_N"/>
    <property type="match status" value="1"/>
</dbReference>
<dbReference type="SUPFAM" id="SSF53335">
    <property type="entry name" value="S-adenosyl-L-methionine-dependent methyltransferases"/>
    <property type="match status" value="1"/>
</dbReference>
<dbReference type="PANTHER" id="PTHR18895">
    <property type="entry name" value="HEMK METHYLTRANSFERASE"/>
    <property type="match status" value="1"/>
</dbReference>
<dbReference type="EMBL" id="AP027080">
    <property type="protein sequence ID" value="BDU73354.1"/>
    <property type="molecule type" value="Genomic_DNA"/>
</dbReference>
<keyword evidence="4" id="KW-0949">S-adenosyl-L-methionine</keyword>
<dbReference type="KEGG" id="msil:METEAL_25280"/>
<dbReference type="AlphaFoldDB" id="A0AA48K8W1"/>
<keyword evidence="2 8" id="KW-0489">Methyltransferase</keyword>
<keyword evidence="9" id="KW-1185">Reference proteome</keyword>
<evidence type="ECO:0000256" key="4">
    <source>
        <dbReference type="ARBA" id="ARBA00022691"/>
    </source>
</evidence>
<dbReference type="PROSITE" id="PS00092">
    <property type="entry name" value="N6_MTASE"/>
    <property type="match status" value="1"/>
</dbReference>
<dbReference type="Gene3D" id="3.40.50.150">
    <property type="entry name" value="Vaccinia Virus protein VP39"/>
    <property type="match status" value="1"/>
</dbReference>
<feature type="domain" description="Methyltransferase small" evidence="6">
    <location>
        <begin position="119"/>
        <end position="193"/>
    </location>
</feature>
<dbReference type="NCBIfam" id="TIGR03534">
    <property type="entry name" value="RF_mod_PrmC"/>
    <property type="match status" value="1"/>
</dbReference>
<dbReference type="PANTHER" id="PTHR18895:SF74">
    <property type="entry name" value="MTRF1L RELEASE FACTOR GLUTAMINE METHYLTRANSFERASE"/>
    <property type="match status" value="1"/>
</dbReference>
<evidence type="ECO:0000256" key="2">
    <source>
        <dbReference type="ARBA" id="ARBA00022603"/>
    </source>
</evidence>
<name>A0AA48K8W1_9BACT</name>
<feature type="domain" description="Release factor glutamine methyltransferase N-terminal" evidence="7">
    <location>
        <begin position="21"/>
        <end position="78"/>
    </location>
</feature>